<protein>
    <submittedName>
        <fullName evidence="2">GNAT family N-acetyltransferase</fullName>
    </submittedName>
</protein>
<organism evidence="2 3">
    <name type="scientific">Mycolicibacterium vulneris</name>
    <dbReference type="NCBI Taxonomy" id="547163"/>
    <lineage>
        <taxon>Bacteria</taxon>
        <taxon>Bacillati</taxon>
        <taxon>Actinomycetota</taxon>
        <taxon>Actinomycetes</taxon>
        <taxon>Mycobacteriales</taxon>
        <taxon>Mycobacteriaceae</taxon>
        <taxon>Mycolicibacterium</taxon>
    </lineage>
</organism>
<dbReference type="InterPro" id="IPR000182">
    <property type="entry name" value="GNAT_dom"/>
</dbReference>
<dbReference type="EMBL" id="NCXM01000076">
    <property type="protein sequence ID" value="OSC18741.1"/>
    <property type="molecule type" value="Genomic_DNA"/>
</dbReference>
<gene>
    <name evidence="2" type="ORF">B8W69_29375</name>
</gene>
<evidence type="ECO:0000313" key="3">
    <source>
        <dbReference type="Proteomes" id="UP000242320"/>
    </source>
</evidence>
<dbReference type="CDD" id="cd04301">
    <property type="entry name" value="NAT_SF"/>
    <property type="match status" value="1"/>
</dbReference>
<keyword evidence="3" id="KW-1185">Reference proteome</keyword>
<dbReference type="PANTHER" id="PTHR43233:SF1">
    <property type="entry name" value="FAMILY N-ACETYLTRANSFERASE, PUTATIVE (AFU_ORTHOLOGUE AFUA_6G03350)-RELATED"/>
    <property type="match status" value="1"/>
</dbReference>
<sequence>MRIRHNDYEVDDDPGRVDQDAVVSLLAATDAYWERWRSPADLQAQIDTAWRVVGAYKRTDGSMVGFARAVSDGVAVAYLADVIVAPGARSAGLGIRLVDAMIEQGPGRGFRWMLHTKDAHGRVCCRNR</sequence>
<dbReference type="InterPro" id="IPR016181">
    <property type="entry name" value="Acyl_CoA_acyltransferase"/>
</dbReference>
<dbReference type="Pfam" id="PF00583">
    <property type="entry name" value="Acetyltransf_1"/>
    <property type="match status" value="1"/>
</dbReference>
<dbReference type="GO" id="GO:0016747">
    <property type="term" value="F:acyltransferase activity, transferring groups other than amino-acyl groups"/>
    <property type="evidence" value="ECO:0007669"/>
    <property type="project" value="InterPro"/>
</dbReference>
<evidence type="ECO:0000313" key="2">
    <source>
        <dbReference type="EMBL" id="OSC18741.1"/>
    </source>
</evidence>
<name>A0A1X2KGR6_9MYCO</name>
<reference evidence="2 3" key="1">
    <citation type="submission" date="2017-04" db="EMBL/GenBank/DDBJ databases">
        <title>The new phylogeny of genus Mycobacterium.</title>
        <authorList>
            <person name="Tortoli E."/>
            <person name="Trovato A."/>
            <person name="Cirillo D.M."/>
        </authorList>
    </citation>
    <scope>NUCLEOTIDE SEQUENCE [LARGE SCALE GENOMIC DNA]</scope>
    <source>
        <strain evidence="2 3">DSM 45247</strain>
    </source>
</reference>
<dbReference type="Gene3D" id="3.40.630.30">
    <property type="match status" value="1"/>
</dbReference>
<comment type="caution">
    <text evidence="2">The sequence shown here is derived from an EMBL/GenBank/DDBJ whole genome shotgun (WGS) entry which is preliminary data.</text>
</comment>
<accession>A0A1X2KGR6</accession>
<dbReference type="RefSeq" id="WP_085293141.1">
    <property type="nucleotide sequence ID" value="NZ_NCXM01000076.1"/>
</dbReference>
<dbReference type="OrthoDB" id="3216107at2"/>
<evidence type="ECO:0000259" key="1">
    <source>
        <dbReference type="PROSITE" id="PS51186"/>
    </source>
</evidence>
<dbReference type="AlphaFoldDB" id="A0A1X2KGR6"/>
<dbReference type="PROSITE" id="PS51186">
    <property type="entry name" value="GNAT"/>
    <property type="match status" value="1"/>
</dbReference>
<keyword evidence="2" id="KW-0808">Transferase</keyword>
<dbReference type="InterPro" id="IPR053144">
    <property type="entry name" value="Acetyltransferase_Butenolide"/>
</dbReference>
<dbReference type="Proteomes" id="UP000242320">
    <property type="component" value="Unassembled WGS sequence"/>
</dbReference>
<feature type="domain" description="N-acetyltransferase" evidence="1">
    <location>
        <begin position="1"/>
        <end position="128"/>
    </location>
</feature>
<dbReference type="PANTHER" id="PTHR43233">
    <property type="entry name" value="FAMILY N-ACETYLTRANSFERASE, PUTATIVE (AFU_ORTHOLOGUE AFUA_6G03350)-RELATED"/>
    <property type="match status" value="1"/>
</dbReference>
<dbReference type="SUPFAM" id="SSF55729">
    <property type="entry name" value="Acyl-CoA N-acyltransferases (Nat)"/>
    <property type="match status" value="1"/>
</dbReference>
<proteinExistence type="predicted"/>